<keyword evidence="2" id="KW-1185">Reference proteome</keyword>
<evidence type="ECO:0000313" key="1">
    <source>
        <dbReference type="EMBL" id="KRY35080.1"/>
    </source>
</evidence>
<dbReference type="Proteomes" id="UP000054776">
    <property type="component" value="Unassembled WGS sequence"/>
</dbReference>
<sequence>MSGLTTALWASYSRQALYDVDSESTHFLITREHNAANQPPVEYEHADVSTAN</sequence>
<name>A0A0V1BDZ1_TRISP</name>
<accession>A0A0V1BDZ1</accession>
<dbReference type="EMBL" id="JYDH01000058">
    <property type="protein sequence ID" value="KRY35080.1"/>
    <property type="molecule type" value="Genomic_DNA"/>
</dbReference>
<dbReference type="AlphaFoldDB" id="A0A0V1BDZ1"/>
<proteinExistence type="predicted"/>
<protein>
    <submittedName>
        <fullName evidence="1">Uncharacterized protein</fullName>
    </submittedName>
</protein>
<organism evidence="1 2">
    <name type="scientific">Trichinella spiralis</name>
    <name type="common">Trichina worm</name>
    <dbReference type="NCBI Taxonomy" id="6334"/>
    <lineage>
        <taxon>Eukaryota</taxon>
        <taxon>Metazoa</taxon>
        <taxon>Ecdysozoa</taxon>
        <taxon>Nematoda</taxon>
        <taxon>Enoplea</taxon>
        <taxon>Dorylaimia</taxon>
        <taxon>Trichinellida</taxon>
        <taxon>Trichinellidae</taxon>
        <taxon>Trichinella</taxon>
    </lineage>
</organism>
<gene>
    <name evidence="1" type="ORF">T01_13271</name>
</gene>
<reference evidence="1 2" key="1">
    <citation type="submission" date="2015-01" db="EMBL/GenBank/DDBJ databases">
        <title>Evolution of Trichinella species and genotypes.</title>
        <authorList>
            <person name="Korhonen P.K."/>
            <person name="Edoardo P."/>
            <person name="Giuseppe L.R."/>
            <person name="Gasser R.B."/>
        </authorList>
    </citation>
    <scope>NUCLEOTIDE SEQUENCE [LARGE SCALE GENOMIC DNA]</scope>
    <source>
        <strain evidence="1">ISS3</strain>
    </source>
</reference>
<evidence type="ECO:0000313" key="2">
    <source>
        <dbReference type="Proteomes" id="UP000054776"/>
    </source>
</evidence>
<dbReference type="InParanoid" id="A0A0V1BDZ1"/>
<comment type="caution">
    <text evidence="1">The sequence shown here is derived from an EMBL/GenBank/DDBJ whole genome shotgun (WGS) entry which is preliminary data.</text>
</comment>